<dbReference type="AlphaFoldDB" id="A0A376DTF3"/>
<evidence type="ECO:0000313" key="1">
    <source>
        <dbReference type="EMBL" id="AZA49580.1"/>
    </source>
</evidence>
<reference evidence="4" key="2">
    <citation type="submission" date="2018-11" db="EMBL/GenBank/DDBJ databases">
        <title>Proposal to divide the Flavobacteriaceae and reorganize its genera based on Amino Acid Identity values calculated from whole genome sequences.</title>
        <authorList>
            <person name="Nicholson A.C."/>
            <person name="Gulvik C.A."/>
            <person name="Whitney A.M."/>
            <person name="Humrighouse B.W."/>
            <person name="Bell M."/>
            <person name="Holmes B."/>
            <person name="Steigerwalt A.G."/>
            <person name="Villarma A."/>
            <person name="Sheth M."/>
            <person name="Batra D."/>
            <person name="Pryor J."/>
            <person name="Bernardet J.-F."/>
            <person name="Hugo C."/>
            <person name="Kampfer P."/>
            <person name="Newman J."/>
            <person name="McQuiston J.R."/>
        </authorList>
    </citation>
    <scope>NUCLEOTIDE SEQUENCE [LARGE SCALE GENOMIC DNA]</scope>
    <source>
        <strain evidence="4">G0188</strain>
    </source>
</reference>
<dbReference type="Proteomes" id="UP000255224">
    <property type="component" value="Unassembled WGS sequence"/>
</dbReference>
<dbReference type="RefSeq" id="WP_123879939.1">
    <property type="nucleotide sequence ID" value="NZ_CP033920.1"/>
</dbReference>
<organism evidence="2 3">
    <name type="scientific">Chryseobacterium carnipullorum</name>
    <dbReference type="NCBI Taxonomy" id="1124835"/>
    <lineage>
        <taxon>Bacteria</taxon>
        <taxon>Pseudomonadati</taxon>
        <taxon>Bacteroidota</taxon>
        <taxon>Flavobacteriia</taxon>
        <taxon>Flavobacteriales</taxon>
        <taxon>Weeksellaceae</taxon>
        <taxon>Chryseobacterium group</taxon>
        <taxon>Chryseobacterium</taxon>
    </lineage>
</organism>
<accession>A0A3G6M1V2</accession>
<protein>
    <submittedName>
        <fullName evidence="2">Bacterial regulatory proteins, luxR family</fullName>
    </submittedName>
</protein>
<accession>A0A376DTF3</accession>
<gene>
    <name evidence="1" type="ORF">EG346_15955</name>
    <name evidence="2" type="ORF">NCTC13533_01707</name>
</gene>
<keyword evidence="4" id="KW-1185">Reference proteome</keyword>
<dbReference type="Proteomes" id="UP000273270">
    <property type="component" value="Chromosome"/>
</dbReference>
<reference evidence="2 3" key="1">
    <citation type="submission" date="2018-06" db="EMBL/GenBank/DDBJ databases">
        <authorList>
            <consortium name="Pathogen Informatics"/>
            <person name="Doyle S."/>
        </authorList>
    </citation>
    <scope>NUCLEOTIDE SEQUENCE [LARGE SCALE GENOMIC DNA]</scope>
    <source>
        <strain evidence="2 3">NCTC13533</strain>
    </source>
</reference>
<evidence type="ECO:0000313" key="4">
    <source>
        <dbReference type="Proteomes" id="UP000273270"/>
    </source>
</evidence>
<reference evidence="1" key="3">
    <citation type="submission" date="2018-11" db="EMBL/GenBank/DDBJ databases">
        <title>Proposal to divide the Flavobacteriaceae and reorganize its genera based on Amino Acid Identity values calculated from whole genome sequences.</title>
        <authorList>
            <person name="Nicholson A.C."/>
            <person name="Gulvik C.A."/>
            <person name="Whitney A.M."/>
            <person name="Humrighouse B.W."/>
            <person name="Bell M."/>
            <person name="Holmes B."/>
            <person name="Steigerwalt A."/>
            <person name="Villarma A."/>
            <person name="Sheth M."/>
            <person name="Batra D."/>
            <person name="Pryor J."/>
            <person name="Bernardet J.-F."/>
            <person name="Hugo C."/>
            <person name="Kampfer P."/>
            <person name="Newman J."/>
            <person name="Mcquiston J.R."/>
        </authorList>
    </citation>
    <scope>NUCLEOTIDE SEQUENCE [LARGE SCALE GENOMIC DNA]</scope>
    <source>
        <strain evidence="1">G0188</strain>
    </source>
</reference>
<dbReference type="KEGG" id="ccau:EG346_15955"/>
<sequence>MKRTNQFTNPWQEKELKILNNVDLTNNEVAEQLNRSYQAVKIKRLELGIKAKSEIDYWTDQEIVFLSKNRLLSNKEISEKIGRTEQSVSLKRNRLGLSQLSKNYDEFEIEYLIVNYHEKTTKEIAEFLGRSISSIQSKAYELGITKKSEYWSKQEIKLLKTNIKKSNESLSKLLNKSLNQIVYKKAHLKSIENRTKIIDEKIDKNVPFSTKGKLNRYIDVLSVLEVGHSFEFLNTEYHLVIQAKNYLSEKIFRTKPETKTTRRIWRLN</sequence>
<evidence type="ECO:0000313" key="2">
    <source>
        <dbReference type="EMBL" id="STC94881.1"/>
    </source>
</evidence>
<dbReference type="EMBL" id="CP033920">
    <property type="protein sequence ID" value="AZA49580.1"/>
    <property type="molecule type" value="Genomic_DNA"/>
</dbReference>
<proteinExistence type="predicted"/>
<name>A0A376DTF3_CHRCU</name>
<evidence type="ECO:0000313" key="3">
    <source>
        <dbReference type="Proteomes" id="UP000255224"/>
    </source>
</evidence>
<dbReference type="EMBL" id="UFVQ01000003">
    <property type="protein sequence ID" value="STC94881.1"/>
    <property type="molecule type" value="Genomic_DNA"/>
</dbReference>